<evidence type="ECO:0000313" key="1">
    <source>
        <dbReference type="EMBL" id="CAJ2660438.1"/>
    </source>
</evidence>
<keyword evidence="2" id="KW-1185">Reference proteome</keyword>
<gene>
    <name evidence="1" type="ORF">MILVUS5_LOCUS26394</name>
</gene>
<dbReference type="Proteomes" id="UP001177021">
    <property type="component" value="Unassembled WGS sequence"/>
</dbReference>
<sequence length="678" mass="74236">MDDDHDDFALADSFINFDYAATAAYSPTTSDNNNNNNPPDLPIVESGSSDLDLTVGNSGVQELFQSFSLVENEVNEIENAENRGEIIGNDDNAVEIRGEVITNNDDVNDIVEIRDEIEIITNDNVNEIESESTTDSESESESEDENELEEGEIVDSEVNVNDDSEEITSWGSVDSDDDQSRGRCHRLSNELEDLPWIPPVNVNLGPHHKMLPVGVVTSIVGAKVIVEGVEKHAPLNEGSILWITERQTPLGLIDEIFGQVTSPYYVVRYNSKNYVPEGICEGTLVSFVAEFVNHVLDDKDLYEKGYDEGLSDETEFSDDEKEDEYKKRQKQNKRATNNRNPKTMVNNRKKFPPNNVSVPTMPVAPATPLVAHGHCRPPMPGTRQDFFGAAHGHSSSLPSTGQGFSGTPNLNPPFPPVNGGPNLVTTGVLPNGVPLPPQQSVMPANGFPMNGVSWHPENTQFSHQLPSQGIPYQQQFNPSHRFPPPNAYPGGQPNMYAQGPMNQNQQSPFPQFQAPTKFHPSSIPCNQGGPPNQFNPPTNFHSNSFPGNQGGAPNQFNPPTNFHSNSFPGNQCGAPNQFNPPTNFHSSSISSNQGGPPNQFNAPTNFHSSSISSNQGGPPNQFNPPTNFLSNYCPGNQHPPQSNHQFNPGAYDGRGRTFSAGRGRRPFHRGGRGWRPAR</sequence>
<accession>A0ACB0KWY9</accession>
<proteinExistence type="predicted"/>
<reference evidence="1" key="1">
    <citation type="submission" date="2023-10" db="EMBL/GenBank/DDBJ databases">
        <authorList>
            <person name="Rodriguez Cubillos JULIANA M."/>
            <person name="De Vega J."/>
        </authorList>
    </citation>
    <scope>NUCLEOTIDE SEQUENCE</scope>
</reference>
<dbReference type="EMBL" id="CASHSV030000311">
    <property type="protein sequence ID" value="CAJ2660438.1"/>
    <property type="molecule type" value="Genomic_DNA"/>
</dbReference>
<comment type="caution">
    <text evidence="1">The sequence shown here is derived from an EMBL/GenBank/DDBJ whole genome shotgun (WGS) entry which is preliminary data.</text>
</comment>
<evidence type="ECO:0000313" key="2">
    <source>
        <dbReference type="Proteomes" id="UP001177021"/>
    </source>
</evidence>
<protein>
    <submittedName>
        <fullName evidence="1">Uncharacterized protein</fullName>
    </submittedName>
</protein>
<organism evidence="1 2">
    <name type="scientific">Trifolium pratense</name>
    <name type="common">Red clover</name>
    <dbReference type="NCBI Taxonomy" id="57577"/>
    <lineage>
        <taxon>Eukaryota</taxon>
        <taxon>Viridiplantae</taxon>
        <taxon>Streptophyta</taxon>
        <taxon>Embryophyta</taxon>
        <taxon>Tracheophyta</taxon>
        <taxon>Spermatophyta</taxon>
        <taxon>Magnoliopsida</taxon>
        <taxon>eudicotyledons</taxon>
        <taxon>Gunneridae</taxon>
        <taxon>Pentapetalae</taxon>
        <taxon>rosids</taxon>
        <taxon>fabids</taxon>
        <taxon>Fabales</taxon>
        <taxon>Fabaceae</taxon>
        <taxon>Papilionoideae</taxon>
        <taxon>50 kb inversion clade</taxon>
        <taxon>NPAAA clade</taxon>
        <taxon>Hologalegina</taxon>
        <taxon>IRL clade</taxon>
        <taxon>Trifolieae</taxon>
        <taxon>Trifolium</taxon>
    </lineage>
</organism>
<name>A0ACB0KWY9_TRIPR</name>